<keyword evidence="2" id="KW-1185">Reference proteome</keyword>
<organism evidence="1 2">
    <name type="scientific">Diplogelasinospora grovesii</name>
    <dbReference type="NCBI Taxonomy" id="303347"/>
    <lineage>
        <taxon>Eukaryota</taxon>
        <taxon>Fungi</taxon>
        <taxon>Dikarya</taxon>
        <taxon>Ascomycota</taxon>
        <taxon>Pezizomycotina</taxon>
        <taxon>Sordariomycetes</taxon>
        <taxon>Sordariomycetidae</taxon>
        <taxon>Sordariales</taxon>
        <taxon>Diplogelasinosporaceae</taxon>
        <taxon>Diplogelasinospora</taxon>
    </lineage>
</organism>
<gene>
    <name evidence="1" type="ORF">QBC46DRAFT_42798</name>
</gene>
<dbReference type="EMBL" id="MU853909">
    <property type="protein sequence ID" value="KAK3935759.1"/>
    <property type="molecule type" value="Genomic_DNA"/>
</dbReference>
<protein>
    <recommendedName>
        <fullName evidence="3">F-box domain-containing protein</fullName>
    </recommendedName>
</protein>
<comment type="caution">
    <text evidence="1">The sequence shown here is derived from an EMBL/GenBank/DDBJ whole genome shotgun (WGS) entry which is preliminary data.</text>
</comment>
<reference evidence="2" key="1">
    <citation type="journal article" date="2023" name="Mol. Phylogenet. Evol.">
        <title>Genome-scale phylogeny and comparative genomics of the fungal order Sordariales.</title>
        <authorList>
            <person name="Hensen N."/>
            <person name="Bonometti L."/>
            <person name="Westerberg I."/>
            <person name="Brannstrom I.O."/>
            <person name="Guillou S."/>
            <person name="Cros-Aarteil S."/>
            <person name="Calhoun S."/>
            <person name="Haridas S."/>
            <person name="Kuo A."/>
            <person name="Mondo S."/>
            <person name="Pangilinan J."/>
            <person name="Riley R."/>
            <person name="LaButti K."/>
            <person name="Andreopoulos B."/>
            <person name="Lipzen A."/>
            <person name="Chen C."/>
            <person name="Yan M."/>
            <person name="Daum C."/>
            <person name="Ng V."/>
            <person name="Clum A."/>
            <person name="Steindorff A."/>
            <person name="Ohm R.A."/>
            <person name="Martin F."/>
            <person name="Silar P."/>
            <person name="Natvig D.O."/>
            <person name="Lalanne C."/>
            <person name="Gautier V."/>
            <person name="Ament-Velasquez S.L."/>
            <person name="Kruys A."/>
            <person name="Hutchinson M.I."/>
            <person name="Powell A.J."/>
            <person name="Barry K."/>
            <person name="Miller A.N."/>
            <person name="Grigoriev I.V."/>
            <person name="Debuchy R."/>
            <person name="Gladieux P."/>
            <person name="Hiltunen Thoren M."/>
            <person name="Johannesson H."/>
        </authorList>
    </citation>
    <scope>NUCLEOTIDE SEQUENCE [LARGE SCALE GENOMIC DNA]</scope>
    <source>
        <strain evidence="2">CBS 340.73</strain>
    </source>
</reference>
<accession>A0AAN6MZU3</accession>
<evidence type="ECO:0000313" key="2">
    <source>
        <dbReference type="Proteomes" id="UP001303473"/>
    </source>
</evidence>
<sequence>MSFNNLPAELALIIFSYLGAPFFQQDVSRLTVCKSWFAFAHPILLGAIRQSPLLFTPKRIRRFLNTMSSSDPKYVDVIQSSYLQNLTVEFKDYYYRTKSFGHQVYPSLDPSLLLMSRSRTGYAYGAVPSLAGKTRIDGILDQQDLQELTSFLKSCPKTTSLRVRTIFDPNDAPQPPALHSYTDSNDNHLSFDEYFAIATATANRTGPLPSSAPAPKSRLDCQQVIPLYSSYISNLIRLPHLTSLELDLQWTVFSDMPHFNLCDSIAPLYATLKRLHVRLAYICPRVMRVPDDLKDKKIPLQELIVNTSCEQGVVLCPSLSNGRYGGSCLFGLRSCFPNEEMLKAMRKIRSKMDRPKMVRLLLACSLYRKKVLSCDVLTNEITVLGEDDPWDMDGEAFVAEDKPVA</sequence>
<proteinExistence type="predicted"/>
<dbReference type="AlphaFoldDB" id="A0AAN6MZU3"/>
<dbReference type="Proteomes" id="UP001303473">
    <property type="component" value="Unassembled WGS sequence"/>
</dbReference>
<evidence type="ECO:0000313" key="1">
    <source>
        <dbReference type="EMBL" id="KAK3935759.1"/>
    </source>
</evidence>
<evidence type="ECO:0008006" key="3">
    <source>
        <dbReference type="Google" id="ProtNLM"/>
    </source>
</evidence>
<name>A0AAN6MZU3_9PEZI</name>